<evidence type="ECO:0000313" key="4">
    <source>
        <dbReference type="Proteomes" id="UP001523392"/>
    </source>
</evidence>
<organism evidence="3 4">
    <name type="scientific">Siccirubricoccus soli</name>
    <dbReference type="NCBI Taxonomy" id="2899147"/>
    <lineage>
        <taxon>Bacteria</taxon>
        <taxon>Pseudomonadati</taxon>
        <taxon>Pseudomonadota</taxon>
        <taxon>Alphaproteobacteria</taxon>
        <taxon>Acetobacterales</taxon>
        <taxon>Roseomonadaceae</taxon>
        <taxon>Siccirubricoccus</taxon>
    </lineage>
</organism>
<evidence type="ECO:0000313" key="3">
    <source>
        <dbReference type="EMBL" id="MCO6417504.1"/>
    </source>
</evidence>
<keyword evidence="2" id="KW-0472">Membrane</keyword>
<accession>A0ABT1D6F0</accession>
<feature type="compositionally biased region" description="Pro residues" evidence="1">
    <location>
        <begin position="228"/>
        <end position="246"/>
    </location>
</feature>
<dbReference type="InterPro" id="IPR011990">
    <property type="entry name" value="TPR-like_helical_dom_sf"/>
</dbReference>
<dbReference type="EMBL" id="JAFIRR010000096">
    <property type="protein sequence ID" value="MCO6417504.1"/>
    <property type="molecule type" value="Genomic_DNA"/>
</dbReference>
<comment type="caution">
    <text evidence="3">The sequence shown here is derived from an EMBL/GenBank/DDBJ whole genome shotgun (WGS) entry which is preliminary data.</text>
</comment>
<dbReference type="Gene3D" id="1.25.40.10">
    <property type="entry name" value="Tetratricopeptide repeat domain"/>
    <property type="match status" value="1"/>
</dbReference>
<dbReference type="RefSeq" id="WP_252954145.1">
    <property type="nucleotide sequence ID" value="NZ_JAFIRR010000096.1"/>
</dbReference>
<keyword evidence="2" id="KW-0812">Transmembrane</keyword>
<dbReference type="Proteomes" id="UP001523392">
    <property type="component" value="Unassembled WGS sequence"/>
</dbReference>
<sequence length="386" mass="39972">MSEGSVRRHPTRGAGYAELRLPGAAAAVEDPRFRLYWEPHHDPYLGPNGWQAAEAVLHPEEAAVEGRDLLLTLGPAICEHLETDTYEVILLAFPNGRFVVPWVEIPRRPRQGRGTVVGREAPHQGVGTVGGGGATGGGTTGGGTTGGGDAVQDGGVPGGGGTTLGGTAGGGDTIGGGGTTGGDTITGGEAERPPPKPLWPWLLLLLLLLAAAGGAWWWFRNPPPAPVPEAGPRTEAPPSPAPPLATPSPGQADACLGEGGVPAGQQTARDVAGRSGCQPAEYVRIAEAMREAGRHDDALLLLEAAAERGVGGAMAALGRMYDPNGFRPGQPFNEPDPRQAARWYRDAERAGEAGVAGPRAALRSWLQQQAQQGDSMARLTLEDFWP</sequence>
<evidence type="ECO:0000256" key="2">
    <source>
        <dbReference type="SAM" id="Phobius"/>
    </source>
</evidence>
<keyword evidence="4" id="KW-1185">Reference proteome</keyword>
<evidence type="ECO:0008006" key="5">
    <source>
        <dbReference type="Google" id="ProtNLM"/>
    </source>
</evidence>
<protein>
    <recommendedName>
        <fullName evidence="5">Sel1 repeat family protein</fullName>
    </recommendedName>
</protein>
<name>A0ABT1D6F0_9PROT</name>
<feature type="compositionally biased region" description="Gly residues" evidence="1">
    <location>
        <begin position="127"/>
        <end position="147"/>
    </location>
</feature>
<reference evidence="3 4" key="1">
    <citation type="submission" date="2021-12" db="EMBL/GenBank/DDBJ databases">
        <title>Siccirubricoccus leaddurans sp. nov., a high concentration Zn2+ tolerance bacterium.</title>
        <authorList>
            <person name="Cao Y."/>
        </authorList>
    </citation>
    <scope>NUCLEOTIDE SEQUENCE [LARGE SCALE GENOMIC DNA]</scope>
    <source>
        <strain evidence="3 4">KC 17139</strain>
    </source>
</reference>
<keyword evidence="2" id="KW-1133">Transmembrane helix</keyword>
<feature type="region of interest" description="Disordered" evidence="1">
    <location>
        <begin position="112"/>
        <end position="147"/>
    </location>
</feature>
<gene>
    <name evidence="3" type="ORF">JYK14_15235</name>
</gene>
<proteinExistence type="predicted"/>
<feature type="region of interest" description="Disordered" evidence="1">
    <location>
        <begin position="228"/>
        <end position="251"/>
    </location>
</feature>
<evidence type="ECO:0000256" key="1">
    <source>
        <dbReference type="SAM" id="MobiDB-lite"/>
    </source>
</evidence>
<feature type="transmembrane region" description="Helical" evidence="2">
    <location>
        <begin position="198"/>
        <end position="219"/>
    </location>
</feature>